<evidence type="ECO:0000256" key="10">
    <source>
        <dbReference type="ARBA" id="ARBA00049176"/>
    </source>
</evidence>
<accession>A0ABY2SEH9</accession>
<protein>
    <recommendedName>
        <fullName evidence="5">Enterobactin synthase component D</fullName>
    </recommendedName>
    <alternativeName>
        <fullName evidence="8">4'-phosphopantetheinyl transferase EntD</fullName>
    </alternativeName>
    <alternativeName>
        <fullName evidence="9">Enterochelin synthase D</fullName>
    </alternativeName>
</protein>
<comment type="function">
    <text evidence="1">Involved in the biosynthesis of the siderophore enterobactin (enterochelin), which is a macrocyclic trimeric lactone of N-(2,3-dihydroxybenzoyl)-serine. The serine trilactone serves as a scaffolding for the three catechol functionalities that provide hexadentate coordination for the tightly ligated iron(2+) atoms. Plays an essential role in the assembly of the enterobactin by catalyzing the transfer of the 4'-phosphopantetheine (Ppant) moiety from coenzyme A to the apo-domains of both EntB (ArCP domain) and EntF (PCP domain) to yield their holo-forms which make them competent for the activation of 2,3-dihydroxybenzoate (DHB) and L-serine, respectively.</text>
</comment>
<evidence type="ECO:0000313" key="14">
    <source>
        <dbReference type="EMBL" id="TKI03202.1"/>
    </source>
</evidence>
<reference evidence="14 15" key="1">
    <citation type="submission" date="2019-04" db="EMBL/GenBank/DDBJ databases">
        <authorList>
            <person name="Li M."/>
            <person name="Gao C."/>
        </authorList>
    </citation>
    <scope>NUCLEOTIDE SEQUENCE [LARGE SCALE GENOMIC DNA]</scope>
    <source>
        <strain evidence="14 15">BGMRC 2031</strain>
    </source>
</reference>
<comment type="pathway">
    <text evidence="2">Siderophore biosynthesis; enterobactin biosynthesis.</text>
</comment>
<dbReference type="PRINTS" id="PR01399">
    <property type="entry name" value="ENTSNTHTASED"/>
</dbReference>
<evidence type="ECO:0000256" key="11">
    <source>
        <dbReference type="ARBA" id="ARBA00049191"/>
    </source>
</evidence>
<organism evidence="14 15">
    <name type="scientific">Martelella alba</name>
    <dbReference type="NCBI Taxonomy" id="2590451"/>
    <lineage>
        <taxon>Bacteria</taxon>
        <taxon>Pseudomonadati</taxon>
        <taxon>Pseudomonadota</taxon>
        <taxon>Alphaproteobacteria</taxon>
        <taxon>Hyphomicrobiales</taxon>
        <taxon>Aurantimonadaceae</taxon>
        <taxon>Martelella</taxon>
    </lineage>
</organism>
<dbReference type="InterPro" id="IPR003542">
    <property type="entry name" value="Enbac_synth_compD-like"/>
</dbReference>
<dbReference type="RefSeq" id="WP_136992556.1">
    <property type="nucleotide sequence ID" value="NZ_SZPQ01000049.1"/>
</dbReference>
<name>A0ABY2SEH9_9HYPH</name>
<dbReference type="Pfam" id="PF01648">
    <property type="entry name" value="ACPS"/>
    <property type="match status" value="1"/>
</dbReference>
<evidence type="ECO:0000256" key="7">
    <source>
        <dbReference type="ARBA" id="ARBA00023191"/>
    </source>
</evidence>
<keyword evidence="7" id="KW-0259">Enterobactin biosynthesis</keyword>
<comment type="catalytic activity">
    <reaction evidence="10">
        <text>apo-[aryl-carrier protein] + CoA = holo-[aryl-carrier protein] + adenosine 3',5'-bisphosphate + H(+)</text>
        <dbReference type="Rhea" id="RHEA:48404"/>
        <dbReference type="Rhea" id="RHEA-COMP:15903"/>
        <dbReference type="Rhea" id="RHEA-COMP:17557"/>
        <dbReference type="ChEBI" id="CHEBI:15378"/>
        <dbReference type="ChEBI" id="CHEBI:29999"/>
        <dbReference type="ChEBI" id="CHEBI:57287"/>
        <dbReference type="ChEBI" id="CHEBI:58343"/>
        <dbReference type="ChEBI" id="CHEBI:64479"/>
    </reaction>
</comment>
<evidence type="ECO:0000256" key="3">
    <source>
        <dbReference type="ARBA" id="ARBA00008342"/>
    </source>
</evidence>
<evidence type="ECO:0000256" key="5">
    <source>
        <dbReference type="ARBA" id="ARBA00019087"/>
    </source>
</evidence>
<comment type="subunit">
    <text evidence="4">EntB, EntD, EntE, and EntF form a multienzyme complex called enterobactin synthase.</text>
</comment>
<dbReference type="SUPFAM" id="SSF56214">
    <property type="entry name" value="4'-phosphopantetheinyl transferase"/>
    <property type="match status" value="1"/>
</dbReference>
<dbReference type="Proteomes" id="UP000305202">
    <property type="component" value="Unassembled WGS sequence"/>
</dbReference>
<dbReference type="InterPro" id="IPR041354">
    <property type="entry name" value="4PPT_N"/>
</dbReference>
<sequence length="246" mass="26744">MSHSAPFILSLTEGLPFGPTPGCASFPCPPLTIWHCRFDASRFQDQDYGRLGITPPSSVAGAVVKRRAEYLAGRATAAKVLDALGMADYPLLPDKHRAPRWPEKMQGSLTHHDSLAVCVGRLCAERPLSGVGVDIEHRLSETAAEEIWPGIISAAECVYLRGLPQPFTVLLTLAFSAKESLFKALFPLTNRFFDFLDAQVVAVAEQRLTLELTTALMPQLPAGVRFECGYAVSAKDVLTLLSFDDA</sequence>
<dbReference type="InterPro" id="IPR037143">
    <property type="entry name" value="4-PPantetheinyl_Trfase_dom_sf"/>
</dbReference>
<evidence type="ECO:0000313" key="15">
    <source>
        <dbReference type="Proteomes" id="UP000305202"/>
    </source>
</evidence>
<feature type="domain" description="4'-phosphopantetheinyl transferase" evidence="12">
    <location>
        <begin position="130"/>
        <end position="212"/>
    </location>
</feature>
<evidence type="ECO:0000259" key="13">
    <source>
        <dbReference type="Pfam" id="PF17837"/>
    </source>
</evidence>
<evidence type="ECO:0000256" key="4">
    <source>
        <dbReference type="ARBA" id="ARBA00011503"/>
    </source>
</evidence>
<dbReference type="PANTHER" id="PTHR38096">
    <property type="entry name" value="ENTEROBACTIN SYNTHASE COMPONENT D"/>
    <property type="match status" value="1"/>
</dbReference>
<evidence type="ECO:0000256" key="8">
    <source>
        <dbReference type="ARBA" id="ARBA00029894"/>
    </source>
</evidence>
<feature type="domain" description="4'-phosphopantetheinyl transferase N-terminal" evidence="13">
    <location>
        <begin position="59"/>
        <end position="119"/>
    </location>
</feature>
<evidence type="ECO:0000256" key="6">
    <source>
        <dbReference type="ARBA" id="ARBA00022679"/>
    </source>
</evidence>
<evidence type="ECO:0000256" key="9">
    <source>
        <dbReference type="ARBA" id="ARBA00031996"/>
    </source>
</evidence>
<evidence type="ECO:0000259" key="12">
    <source>
        <dbReference type="Pfam" id="PF01648"/>
    </source>
</evidence>
<dbReference type="Gene3D" id="3.90.470.20">
    <property type="entry name" value="4'-phosphopantetheinyl transferase domain"/>
    <property type="match status" value="1"/>
</dbReference>
<dbReference type="InterPro" id="IPR008278">
    <property type="entry name" value="4-PPantetheinyl_Trfase_dom"/>
</dbReference>
<keyword evidence="6 14" id="KW-0808">Transferase</keyword>
<evidence type="ECO:0000256" key="2">
    <source>
        <dbReference type="ARBA" id="ARBA00004993"/>
    </source>
</evidence>
<keyword evidence="15" id="KW-1185">Reference proteome</keyword>
<evidence type="ECO:0000256" key="1">
    <source>
        <dbReference type="ARBA" id="ARBA00003937"/>
    </source>
</evidence>
<comment type="caution">
    <text evidence="14">The sequence shown here is derived from an EMBL/GenBank/DDBJ whole genome shotgun (WGS) entry which is preliminary data.</text>
</comment>
<dbReference type="EMBL" id="SZPQ01000049">
    <property type="protein sequence ID" value="TKI03202.1"/>
    <property type="molecule type" value="Genomic_DNA"/>
</dbReference>
<dbReference type="PANTHER" id="PTHR38096:SF1">
    <property type="entry name" value="ENTEROBACTIN SYNTHASE COMPONENT D"/>
    <property type="match status" value="1"/>
</dbReference>
<dbReference type="GO" id="GO:0016740">
    <property type="term" value="F:transferase activity"/>
    <property type="evidence" value="ECO:0007669"/>
    <property type="project" value="UniProtKB-KW"/>
</dbReference>
<proteinExistence type="inferred from homology"/>
<comment type="similarity">
    <text evidence="3">Belongs to the P-Pant transferase superfamily. EntD family.</text>
</comment>
<dbReference type="Pfam" id="PF17837">
    <property type="entry name" value="4PPT_N"/>
    <property type="match status" value="1"/>
</dbReference>
<comment type="catalytic activity">
    <reaction evidence="11">
        <text>apo-[peptidyl-carrier protein] + CoA = holo-[peptidyl-carrier protein] + adenosine 3',5'-bisphosphate + H(+)</text>
        <dbReference type="Rhea" id="RHEA:46228"/>
        <dbReference type="Rhea" id="RHEA-COMP:11479"/>
        <dbReference type="Rhea" id="RHEA-COMP:11480"/>
        <dbReference type="ChEBI" id="CHEBI:15378"/>
        <dbReference type="ChEBI" id="CHEBI:29999"/>
        <dbReference type="ChEBI" id="CHEBI:57287"/>
        <dbReference type="ChEBI" id="CHEBI:58343"/>
        <dbReference type="ChEBI" id="CHEBI:64479"/>
    </reaction>
</comment>
<gene>
    <name evidence="14" type="ORF">FCN80_22365</name>
</gene>